<feature type="compositionally biased region" description="Gly residues" evidence="1">
    <location>
        <begin position="8"/>
        <end position="23"/>
    </location>
</feature>
<reference evidence="2" key="1">
    <citation type="submission" date="2018-11" db="EMBL/GenBank/DDBJ databases">
        <authorList>
            <consortium name="Genoscope - CEA"/>
            <person name="William W."/>
        </authorList>
    </citation>
    <scope>NUCLEOTIDE SEQUENCE</scope>
</reference>
<name>A0A3P6FME7_BRAOL</name>
<evidence type="ECO:0000313" key="2">
    <source>
        <dbReference type="EMBL" id="VDD48824.1"/>
    </source>
</evidence>
<dbReference type="EMBL" id="LR031878">
    <property type="protein sequence ID" value="VDD48824.1"/>
    <property type="molecule type" value="Genomic_DNA"/>
</dbReference>
<gene>
    <name evidence="2" type="ORF">BOLC1T01213H</name>
</gene>
<accession>A0A3P6FME7</accession>
<feature type="region of interest" description="Disordered" evidence="1">
    <location>
        <begin position="1"/>
        <end position="23"/>
    </location>
</feature>
<protein>
    <submittedName>
        <fullName evidence="2">Uncharacterized protein</fullName>
    </submittedName>
</protein>
<evidence type="ECO:0000256" key="1">
    <source>
        <dbReference type="SAM" id="MobiDB-lite"/>
    </source>
</evidence>
<sequence length="155" mass="15715">MSRDGSESGNGDGNGRGGGNGRIGGMRFIPSIWQMEPDLSRCLYASPTSNVVATFHARPPATGYFSIRPAPLGRLIVPQITRLGGTGSGTGVFIPPIATRSQPGTGVFIPPIATPSQPGTGVFIPLIATTPSQSGTGVFIPPIATPSQSGTGAGR</sequence>
<organism evidence="2">
    <name type="scientific">Brassica oleracea</name>
    <name type="common">Wild cabbage</name>
    <dbReference type="NCBI Taxonomy" id="3712"/>
    <lineage>
        <taxon>Eukaryota</taxon>
        <taxon>Viridiplantae</taxon>
        <taxon>Streptophyta</taxon>
        <taxon>Embryophyta</taxon>
        <taxon>Tracheophyta</taxon>
        <taxon>Spermatophyta</taxon>
        <taxon>Magnoliopsida</taxon>
        <taxon>eudicotyledons</taxon>
        <taxon>Gunneridae</taxon>
        <taxon>Pentapetalae</taxon>
        <taxon>rosids</taxon>
        <taxon>malvids</taxon>
        <taxon>Brassicales</taxon>
        <taxon>Brassicaceae</taxon>
        <taxon>Brassiceae</taxon>
        <taxon>Brassica</taxon>
    </lineage>
</organism>
<dbReference type="AlphaFoldDB" id="A0A3P6FME7"/>
<proteinExistence type="predicted"/>